<keyword evidence="2" id="KW-1185">Reference proteome</keyword>
<proteinExistence type="predicted"/>
<reference evidence="2" key="1">
    <citation type="submission" date="2016-10" db="EMBL/GenBank/DDBJ databases">
        <authorList>
            <person name="Varghese N."/>
            <person name="Submissions S."/>
        </authorList>
    </citation>
    <scope>NUCLEOTIDE SEQUENCE [LARGE SCALE GENOMIC DNA]</scope>
    <source>
        <strain evidence="2">DSM 25157</strain>
    </source>
</reference>
<gene>
    <name evidence="1" type="ORF">SAMN05421875_1614</name>
</gene>
<sequence length="98" mass="11003">MGRLLARVGTSQHAHRFLSKGVLFFVLRYYILHRATRDADLLGRGSADESDLIASCCDIAAVDLGDGILIDPESVKAEVIREDNNSHGYWRRRSSWNT</sequence>
<organism evidence="1 2">
    <name type="scientific">Acidovorax soli</name>
    <dbReference type="NCBI Taxonomy" id="592050"/>
    <lineage>
        <taxon>Bacteria</taxon>
        <taxon>Pseudomonadati</taxon>
        <taxon>Pseudomonadota</taxon>
        <taxon>Betaproteobacteria</taxon>
        <taxon>Burkholderiales</taxon>
        <taxon>Comamonadaceae</taxon>
        <taxon>Acidovorax</taxon>
    </lineage>
</organism>
<evidence type="ECO:0000313" key="1">
    <source>
        <dbReference type="EMBL" id="SEA96430.1"/>
    </source>
</evidence>
<protein>
    <submittedName>
        <fullName evidence="1">Uncharacterized protein</fullName>
    </submittedName>
</protein>
<dbReference type="AlphaFoldDB" id="A0A1H4FHY6"/>
<dbReference type="Proteomes" id="UP000199002">
    <property type="component" value="Unassembled WGS sequence"/>
</dbReference>
<dbReference type="EMBL" id="FNQJ01000061">
    <property type="protein sequence ID" value="SEA96430.1"/>
    <property type="molecule type" value="Genomic_DNA"/>
</dbReference>
<accession>A0A1H4FHY6</accession>
<evidence type="ECO:0000313" key="2">
    <source>
        <dbReference type="Proteomes" id="UP000199002"/>
    </source>
</evidence>
<dbReference type="RefSeq" id="WP_092701617.1">
    <property type="nucleotide sequence ID" value="NZ_CAXIQL010000058.1"/>
</dbReference>
<name>A0A1H4FHY6_9BURK</name>
<dbReference type="STRING" id="592050.SAMN05421875_1614"/>